<reference evidence="1 2" key="1">
    <citation type="submission" date="2014-06" db="EMBL/GenBank/DDBJ databases">
        <title>Whole Genome Sequences of Three Symbiotic Endozoicomonas Bacteria.</title>
        <authorList>
            <person name="Neave M.J."/>
            <person name="Apprill A."/>
            <person name="Voolstra C.R."/>
        </authorList>
    </citation>
    <scope>NUCLEOTIDE SEQUENCE [LARGE SCALE GENOMIC DNA]</scope>
    <source>
        <strain evidence="1 2">DSM 25634</strain>
    </source>
</reference>
<comment type="caution">
    <text evidence="1">The sequence shown here is derived from an EMBL/GenBank/DDBJ whole genome shotgun (WGS) entry which is preliminary data.</text>
</comment>
<proteinExistence type="predicted"/>
<sequence>MAGILETGQSIARGTLNGAVRGALLPAELSYKAGKAVGLAFGKSVAAVVGLPGYLVIKGVNVFRPQNKKFDASEAFNIVPVAPFKYIGAGLALTSTSPALIALTPLAAIGGTVFGAVFTVTRQGGKKLVGLIAYRQQGEAANVQQIRQQLMDLQRRIVEKQGDANPADLEDLVREFNHMGNDDQILIMEHVQGLTNAAGEPIPVTDENIVEILNIIHEISPEGDLAPVFMDRLMRLIKNLGIEDGDELCDGLNAYKSFLQLQTVQHNQGAEVFTGNDFKGLVESGALNNPVVFQAPVHTIEEMTQEQIEHFGTLDAYLNFERERYLTRRLNTAMQALQEYQQGQGLAP</sequence>
<dbReference type="RefSeq" id="WP_034843037.1">
    <property type="nucleotide sequence ID" value="NZ_JOKH01000011.1"/>
</dbReference>
<accession>A0A081N106</accession>
<protein>
    <submittedName>
        <fullName evidence="1">Uncharacterized protein</fullName>
    </submittedName>
</protein>
<name>A0A081N106_9GAMM</name>
<organism evidence="1 2">
    <name type="scientific">Endozoicomonas numazuensis</name>
    <dbReference type="NCBI Taxonomy" id="1137799"/>
    <lineage>
        <taxon>Bacteria</taxon>
        <taxon>Pseudomonadati</taxon>
        <taxon>Pseudomonadota</taxon>
        <taxon>Gammaproteobacteria</taxon>
        <taxon>Oceanospirillales</taxon>
        <taxon>Endozoicomonadaceae</taxon>
        <taxon>Endozoicomonas</taxon>
    </lineage>
</organism>
<dbReference type="OrthoDB" id="9817983at2"/>
<gene>
    <name evidence="1" type="ORF">GZ78_28255</name>
</gene>
<evidence type="ECO:0000313" key="1">
    <source>
        <dbReference type="EMBL" id="KEQ12129.1"/>
    </source>
</evidence>
<evidence type="ECO:0000313" key="2">
    <source>
        <dbReference type="Proteomes" id="UP000028073"/>
    </source>
</evidence>
<dbReference type="EMBL" id="JOKH01000011">
    <property type="protein sequence ID" value="KEQ12129.1"/>
    <property type="molecule type" value="Genomic_DNA"/>
</dbReference>
<dbReference type="AlphaFoldDB" id="A0A081N106"/>
<keyword evidence="2" id="KW-1185">Reference proteome</keyword>
<dbReference type="Proteomes" id="UP000028073">
    <property type="component" value="Unassembled WGS sequence"/>
</dbReference>